<dbReference type="AlphaFoldDB" id="D3DZ76"/>
<dbReference type="PATRIC" id="fig|634498.28.peg.184"/>
<feature type="coiled-coil region" evidence="1">
    <location>
        <begin position="211"/>
        <end position="245"/>
    </location>
</feature>
<dbReference type="NCBIfam" id="TIGR00162">
    <property type="entry name" value="proteasome assembly chaperone family protein"/>
    <property type="match status" value="1"/>
</dbReference>
<dbReference type="HOGENOM" id="CLU_075000_1_0_2"/>
<organism evidence="2 3">
    <name type="scientific">Methanobrevibacter ruminantium (strain ATCC 35063 / DSM 1093 / JCM 13430 / OCM 146 / M1)</name>
    <name type="common">Methanobacterium ruminantium</name>
    <dbReference type="NCBI Taxonomy" id="634498"/>
    <lineage>
        <taxon>Archaea</taxon>
        <taxon>Methanobacteriati</taxon>
        <taxon>Methanobacteriota</taxon>
        <taxon>Methanomada group</taxon>
        <taxon>Methanobacteria</taxon>
        <taxon>Methanobacteriales</taxon>
        <taxon>Methanobacteriaceae</taxon>
        <taxon>Methanobrevibacter</taxon>
    </lineage>
</organism>
<dbReference type="Gene3D" id="3.40.50.10900">
    <property type="entry name" value="PAC-like subunit"/>
    <property type="match status" value="1"/>
</dbReference>
<dbReference type="InterPro" id="IPR004426">
    <property type="entry name" value="MJ1210-like"/>
</dbReference>
<keyword evidence="1" id="KW-0175">Coiled coil</keyword>
<sequence length="262" mass="28727">MRTTQFKVLEEVKLNNPIFIEALPGVGHVGKLAIDHVIDELEATKFVEIYSPYFPPQVLVGEGGIVEDMKNELYYLKSAGGDERDFIFLVGNCQGLNPEGQYELCGSILDFVESLGAKEFYTLGGLATGQPLEGVEDRVLGAATDEERIEMLKEADIEIRSADGGIVGASGLFLGLGRLRGMKGACLMGKTPGYFIDAEAAEAILAKLAILVKLEVSTDELEERANEIREMINKAQEMEQEMINRAMGQQQAQTQDDLRYIG</sequence>
<dbReference type="STRING" id="634498.mru_0179"/>
<reference evidence="2 3" key="1">
    <citation type="journal article" date="2010" name="PLoS ONE">
        <title>The genome sequence of the rumen methanogen Methanobrevibacter ruminantium reveals new possibilities for controlling ruminant methane emissions.</title>
        <authorList>
            <person name="Leahy S.C."/>
            <person name="Kelly W.J."/>
            <person name="Altermann E."/>
            <person name="Ronimus R.S."/>
            <person name="Yeoman C.J."/>
            <person name="Pacheco D.M."/>
            <person name="Li D."/>
            <person name="Kong Z."/>
            <person name="McTavish S."/>
            <person name="Sang C."/>
            <person name="Lambie S.C."/>
            <person name="Janssen P.H."/>
            <person name="Dey D."/>
            <person name="Attwood G.T."/>
        </authorList>
    </citation>
    <scope>NUCLEOTIDE SEQUENCE [LARGE SCALE GENOMIC DNA]</scope>
    <source>
        <strain evidence="3">ATCC 35063 / DSM 1093 / JCM 13430 / OCM 146 / M1</strain>
    </source>
</reference>
<keyword evidence="3" id="KW-1185">Reference proteome</keyword>
<dbReference type="RefSeq" id="WP_012954987.1">
    <property type="nucleotide sequence ID" value="NC_013790.1"/>
</dbReference>
<evidence type="ECO:0000256" key="1">
    <source>
        <dbReference type="SAM" id="Coils"/>
    </source>
</evidence>
<dbReference type="KEGG" id="mru:mru_0179"/>
<evidence type="ECO:0000313" key="2">
    <source>
        <dbReference type="EMBL" id="ADC46031.1"/>
    </source>
</evidence>
<dbReference type="Proteomes" id="UP000008680">
    <property type="component" value="Chromosome"/>
</dbReference>
<dbReference type="InterPro" id="IPR019151">
    <property type="entry name" value="Proteasome_assmbl_chaperone_2"/>
</dbReference>
<dbReference type="InterPro" id="IPR038389">
    <property type="entry name" value="PSMG2_sf"/>
</dbReference>
<evidence type="ECO:0008006" key="4">
    <source>
        <dbReference type="Google" id="ProtNLM"/>
    </source>
</evidence>
<dbReference type="EMBL" id="CP001719">
    <property type="protein sequence ID" value="ADC46031.1"/>
    <property type="molecule type" value="Genomic_DNA"/>
</dbReference>
<dbReference type="PANTHER" id="PTHR35610">
    <property type="entry name" value="3-ISOPROPYLMALATE DEHYDRATASE-RELATED"/>
    <property type="match status" value="1"/>
</dbReference>
<dbReference type="GeneID" id="8769798"/>
<gene>
    <name evidence="2" type="ordered locus">mru_0179</name>
</gene>
<dbReference type="PANTHER" id="PTHR35610:SF7">
    <property type="entry name" value="3-ISOPROPYLMALATE DEHYDRATASE"/>
    <property type="match status" value="1"/>
</dbReference>
<dbReference type="Pfam" id="PF09754">
    <property type="entry name" value="PAC2"/>
    <property type="match status" value="1"/>
</dbReference>
<evidence type="ECO:0000313" key="3">
    <source>
        <dbReference type="Proteomes" id="UP000008680"/>
    </source>
</evidence>
<accession>D3DZ76</accession>
<proteinExistence type="predicted"/>
<protein>
    <recommendedName>
        <fullName evidence="4">PAC2 family protein</fullName>
    </recommendedName>
</protein>
<dbReference type="eggNOG" id="arCOG00348">
    <property type="taxonomic scope" value="Archaea"/>
</dbReference>
<name>D3DZ76_METRM</name>
<dbReference type="OrthoDB" id="31247at2157"/>
<dbReference type="SUPFAM" id="SSF159659">
    <property type="entry name" value="Cgl1923-like"/>
    <property type="match status" value="1"/>
</dbReference>